<protein>
    <submittedName>
        <fullName evidence="1">4683_t:CDS:1</fullName>
    </submittedName>
</protein>
<evidence type="ECO:0000313" key="1">
    <source>
        <dbReference type="EMBL" id="CAG8817156.1"/>
    </source>
</evidence>
<gene>
    <name evidence="1" type="ORF">GMARGA_LOCUS26730</name>
</gene>
<dbReference type="EMBL" id="CAJVQB010031623">
    <property type="protein sequence ID" value="CAG8817156.1"/>
    <property type="molecule type" value="Genomic_DNA"/>
</dbReference>
<feature type="non-terminal residue" evidence="1">
    <location>
        <position position="181"/>
    </location>
</feature>
<organism evidence="1 2">
    <name type="scientific">Gigaspora margarita</name>
    <dbReference type="NCBI Taxonomy" id="4874"/>
    <lineage>
        <taxon>Eukaryota</taxon>
        <taxon>Fungi</taxon>
        <taxon>Fungi incertae sedis</taxon>
        <taxon>Mucoromycota</taxon>
        <taxon>Glomeromycotina</taxon>
        <taxon>Glomeromycetes</taxon>
        <taxon>Diversisporales</taxon>
        <taxon>Gigasporaceae</taxon>
        <taxon>Gigaspora</taxon>
    </lineage>
</organism>
<sequence>MFKFNIAEYKNNIRKKIGDKDQFKEEIIDLSTTIKRNLTLNPINLIPLLMSDCLFFILKLDIFNLIGKETGIWYRKQHIGRNSLSGFMKDLVHKTAAQLMQEKDIEEQVIMNITGHRKPYFYLTNQEIPNNQLIQDLNEQSLTLRNSQITNLESQNLPIYTSPDNNIQEKTPIFSNCQFQN</sequence>
<dbReference type="Proteomes" id="UP000789901">
    <property type="component" value="Unassembled WGS sequence"/>
</dbReference>
<evidence type="ECO:0000313" key="2">
    <source>
        <dbReference type="Proteomes" id="UP000789901"/>
    </source>
</evidence>
<name>A0ABN7W602_GIGMA</name>
<reference evidence="1 2" key="1">
    <citation type="submission" date="2021-06" db="EMBL/GenBank/DDBJ databases">
        <authorList>
            <person name="Kallberg Y."/>
            <person name="Tangrot J."/>
            <person name="Rosling A."/>
        </authorList>
    </citation>
    <scope>NUCLEOTIDE SEQUENCE [LARGE SCALE GENOMIC DNA]</scope>
    <source>
        <strain evidence="1 2">120-4 pot B 10/14</strain>
    </source>
</reference>
<comment type="caution">
    <text evidence="1">The sequence shown here is derived from an EMBL/GenBank/DDBJ whole genome shotgun (WGS) entry which is preliminary data.</text>
</comment>
<proteinExistence type="predicted"/>
<keyword evidence="2" id="KW-1185">Reference proteome</keyword>
<accession>A0ABN7W602</accession>